<reference evidence="1 2" key="1">
    <citation type="submission" date="2021-04" db="EMBL/GenBank/DDBJ databases">
        <authorList>
            <person name="De Guttry C."/>
            <person name="Zahm M."/>
            <person name="Klopp C."/>
            <person name="Cabau C."/>
            <person name="Louis A."/>
            <person name="Berthelot C."/>
            <person name="Parey E."/>
            <person name="Roest Crollius H."/>
            <person name="Montfort J."/>
            <person name="Robinson-Rechavi M."/>
            <person name="Bucao C."/>
            <person name="Bouchez O."/>
            <person name="Gislard M."/>
            <person name="Lluch J."/>
            <person name="Milhes M."/>
            <person name="Lampietro C."/>
            <person name="Lopez Roques C."/>
            <person name="Donnadieu C."/>
            <person name="Braasch I."/>
            <person name="Desvignes T."/>
            <person name="Postlethwait J."/>
            <person name="Bobe J."/>
            <person name="Wedekind C."/>
            <person name="Guiguen Y."/>
        </authorList>
    </citation>
    <scope>NUCLEOTIDE SEQUENCE [LARGE SCALE GENOMIC DNA]</scope>
    <source>
        <strain evidence="1">Cs_M1</strain>
        <tissue evidence="1">Blood</tissue>
    </source>
</reference>
<sequence length="68" mass="7443">DQEVVKHLEQGLSKQAELSSGLRAESHICSGNSLNPHRPSRPEQTHLCRVLHPPPQVALHCSHSCSTS</sequence>
<protein>
    <submittedName>
        <fullName evidence="1">Uncharacterized protein</fullName>
    </submittedName>
</protein>
<name>A0AAN8QNB0_9TELE</name>
<proteinExistence type="predicted"/>
<feature type="non-terminal residue" evidence="1">
    <location>
        <position position="1"/>
    </location>
</feature>
<dbReference type="Proteomes" id="UP001356427">
    <property type="component" value="Unassembled WGS sequence"/>
</dbReference>
<dbReference type="AlphaFoldDB" id="A0AAN8QNB0"/>
<accession>A0AAN8QNB0</accession>
<dbReference type="EMBL" id="JAGTTL010000016">
    <property type="protein sequence ID" value="KAK6310519.1"/>
    <property type="molecule type" value="Genomic_DNA"/>
</dbReference>
<organism evidence="1 2">
    <name type="scientific">Coregonus suidteri</name>
    <dbReference type="NCBI Taxonomy" id="861788"/>
    <lineage>
        <taxon>Eukaryota</taxon>
        <taxon>Metazoa</taxon>
        <taxon>Chordata</taxon>
        <taxon>Craniata</taxon>
        <taxon>Vertebrata</taxon>
        <taxon>Euteleostomi</taxon>
        <taxon>Actinopterygii</taxon>
        <taxon>Neopterygii</taxon>
        <taxon>Teleostei</taxon>
        <taxon>Protacanthopterygii</taxon>
        <taxon>Salmoniformes</taxon>
        <taxon>Salmonidae</taxon>
        <taxon>Coregoninae</taxon>
        <taxon>Coregonus</taxon>
    </lineage>
</organism>
<evidence type="ECO:0000313" key="2">
    <source>
        <dbReference type="Proteomes" id="UP001356427"/>
    </source>
</evidence>
<keyword evidence="2" id="KW-1185">Reference proteome</keyword>
<evidence type="ECO:0000313" key="1">
    <source>
        <dbReference type="EMBL" id="KAK6310519.1"/>
    </source>
</evidence>
<gene>
    <name evidence="1" type="ORF">J4Q44_G00185740</name>
</gene>
<comment type="caution">
    <text evidence="1">The sequence shown here is derived from an EMBL/GenBank/DDBJ whole genome shotgun (WGS) entry which is preliminary data.</text>
</comment>